<accession>E2SEN3</accession>
<evidence type="ECO:0000256" key="2">
    <source>
        <dbReference type="ARBA" id="ARBA00008072"/>
    </source>
</evidence>
<evidence type="ECO:0000256" key="3">
    <source>
        <dbReference type="ARBA" id="ARBA00013190"/>
    </source>
</evidence>
<keyword evidence="5 9" id="KW-0862">Zinc</keyword>
<evidence type="ECO:0000256" key="5">
    <source>
        <dbReference type="ARBA" id="ARBA00022833"/>
    </source>
</evidence>
<dbReference type="SMART" id="SM00829">
    <property type="entry name" value="PKS_ER"/>
    <property type="match status" value="1"/>
</dbReference>
<keyword evidence="6" id="KW-0560">Oxidoreductase</keyword>
<dbReference type="HOGENOM" id="CLU_026673_11_2_11"/>
<evidence type="ECO:0000256" key="4">
    <source>
        <dbReference type="ARBA" id="ARBA00022723"/>
    </source>
</evidence>
<evidence type="ECO:0000256" key="1">
    <source>
        <dbReference type="ARBA" id="ARBA00001947"/>
    </source>
</evidence>
<evidence type="ECO:0000313" key="12">
    <source>
        <dbReference type="Proteomes" id="UP000003111"/>
    </source>
</evidence>
<dbReference type="Gene3D" id="3.90.180.10">
    <property type="entry name" value="Medium-chain alcohol dehydrogenases, catalytic domain"/>
    <property type="match status" value="1"/>
</dbReference>
<dbReference type="InterPro" id="IPR013149">
    <property type="entry name" value="ADH-like_C"/>
</dbReference>
<dbReference type="GO" id="GO:0005737">
    <property type="term" value="C:cytoplasm"/>
    <property type="evidence" value="ECO:0007669"/>
    <property type="project" value="TreeGrafter"/>
</dbReference>
<evidence type="ECO:0000259" key="10">
    <source>
        <dbReference type="SMART" id="SM00829"/>
    </source>
</evidence>
<dbReference type="OrthoDB" id="3567264at2"/>
<dbReference type="eggNOG" id="COG1064">
    <property type="taxonomic scope" value="Bacteria"/>
</dbReference>
<comment type="similarity">
    <text evidence="2 9">Belongs to the zinc-containing alcohol dehydrogenase family.</text>
</comment>
<gene>
    <name evidence="11" type="ORF">HMPREF0063_12492</name>
</gene>
<evidence type="ECO:0000256" key="8">
    <source>
        <dbReference type="ARBA" id="ARBA00049243"/>
    </source>
</evidence>
<evidence type="ECO:0000256" key="9">
    <source>
        <dbReference type="RuleBase" id="RU361277"/>
    </source>
</evidence>
<dbReference type="Pfam" id="PF08240">
    <property type="entry name" value="ADH_N"/>
    <property type="match status" value="1"/>
</dbReference>
<dbReference type="InterPro" id="IPR002328">
    <property type="entry name" value="ADH_Zn_CS"/>
</dbReference>
<keyword evidence="12" id="KW-1185">Reference proteome</keyword>
<protein>
    <recommendedName>
        <fullName evidence="3">alcohol dehydrogenase</fullName>
        <ecNumber evidence="3">1.1.1.1</ecNumber>
    </recommendedName>
</protein>
<dbReference type="EC" id="1.1.1.1" evidence="3"/>
<dbReference type="PROSITE" id="PS00059">
    <property type="entry name" value="ADH_ZINC"/>
    <property type="match status" value="1"/>
</dbReference>
<comment type="catalytic activity">
    <reaction evidence="7">
        <text>a secondary alcohol + NAD(+) = a ketone + NADH + H(+)</text>
        <dbReference type="Rhea" id="RHEA:10740"/>
        <dbReference type="ChEBI" id="CHEBI:15378"/>
        <dbReference type="ChEBI" id="CHEBI:17087"/>
        <dbReference type="ChEBI" id="CHEBI:35681"/>
        <dbReference type="ChEBI" id="CHEBI:57540"/>
        <dbReference type="ChEBI" id="CHEBI:57945"/>
        <dbReference type="EC" id="1.1.1.1"/>
    </reaction>
</comment>
<dbReference type="Pfam" id="PF00107">
    <property type="entry name" value="ADH_zinc_N"/>
    <property type="match status" value="1"/>
</dbReference>
<sequence length="337" mass="34347">MRARLEALGWDTDLVVEAGGAPPEPAGDEVVVEVEACGVCGRDCIDRAGRFGFVQVPVTPGHEAVGRVVAVGPEVTDWSVGQRVATMHRDGCGACEACLAGEASLCGSGAAVLGLLHDGGYANWLAAPQGCFYAVPEGLDPALAAVLNCTLGTAWRGLTRAGTRAGSRVLVTGSNGGVGLAAVSIARSLGATTLAVVRSTEHVDAVQRVGADEVLVDDGSEFHKRLPGGPVDVAIDCVGAPTLNAALRSLVVGGRLVAVGNITGERIQLNIGYVITFGLQIIGSSGATRADMAALLAHHAENPVDVPIHDRMPLAEADRAQRLVAAGGLEGRIVLIP</sequence>
<dbReference type="InterPro" id="IPR036291">
    <property type="entry name" value="NAD(P)-bd_dom_sf"/>
</dbReference>
<reference evidence="11" key="1">
    <citation type="submission" date="2010-08" db="EMBL/GenBank/DDBJ databases">
        <authorList>
            <person name="Muzny D."/>
            <person name="Qin X."/>
            <person name="Buhay C."/>
            <person name="Dugan-Rocha S."/>
            <person name="Ding Y."/>
            <person name="Chen G."/>
            <person name="Hawes A."/>
            <person name="Holder M."/>
            <person name="Jhangiani S."/>
            <person name="Johnson A."/>
            <person name="Khan Z."/>
            <person name="Li Z."/>
            <person name="Liu W."/>
            <person name="Liu X."/>
            <person name="Perez L."/>
            <person name="Shen H."/>
            <person name="Wang Q."/>
            <person name="Watt J."/>
            <person name="Xi L."/>
            <person name="Xin Y."/>
            <person name="Zhou J."/>
            <person name="Deng J."/>
            <person name="Jiang H."/>
            <person name="Liu Y."/>
            <person name="Qu J."/>
            <person name="Song X.-Z."/>
            <person name="Zhang L."/>
            <person name="Villasana D."/>
            <person name="Johnson A."/>
            <person name="Liu J."/>
            <person name="Liyanage D."/>
            <person name="Lorensuhewa L."/>
            <person name="Robinson T."/>
            <person name="Song A."/>
            <person name="Song B.-B."/>
            <person name="Dinh H."/>
            <person name="Thornton R."/>
            <person name="Coyle M."/>
            <person name="Francisco L."/>
            <person name="Jackson L."/>
            <person name="Javaid M."/>
            <person name="Korchina V."/>
            <person name="Kovar C."/>
            <person name="Mata R."/>
            <person name="Mathew T."/>
            <person name="Ngo R."/>
            <person name="Nguyen L."/>
            <person name="Nguyen N."/>
            <person name="Okwuonu G."/>
            <person name="Ongeri F."/>
            <person name="Pham C."/>
            <person name="Simmons D."/>
            <person name="Wilczek-Boney K."/>
            <person name="Hale W."/>
            <person name="Jakkamsetti A."/>
            <person name="Pham P."/>
            <person name="Ruth R."/>
            <person name="San Lucas F."/>
            <person name="Warren J."/>
            <person name="Zhang J."/>
            <person name="Zhao Z."/>
            <person name="Zhou C."/>
            <person name="Zhu D."/>
            <person name="Lee S."/>
            <person name="Bess C."/>
            <person name="Blankenburg K."/>
            <person name="Forbes L."/>
            <person name="Fu Q."/>
            <person name="Gubbala S."/>
            <person name="Hirani K."/>
            <person name="Jayaseelan J.C."/>
            <person name="Lara F."/>
            <person name="Munidasa M."/>
            <person name="Palculict T."/>
            <person name="Patil S."/>
            <person name="Pu L.-L."/>
            <person name="Saada N."/>
            <person name="Tang L."/>
            <person name="Weissenberger G."/>
            <person name="Zhu Y."/>
            <person name="Hemphill L."/>
            <person name="Shang Y."/>
            <person name="Youmans B."/>
            <person name="Ayvaz T."/>
            <person name="Ross M."/>
            <person name="Santibanez J."/>
            <person name="Aqrawi P."/>
            <person name="Gross S."/>
            <person name="Joshi V."/>
            <person name="Fowler G."/>
            <person name="Nazareth L."/>
            <person name="Reid J."/>
            <person name="Worley K."/>
            <person name="Petrosino J."/>
            <person name="Highlander S."/>
            <person name="Gibbs R."/>
        </authorList>
    </citation>
    <scope>NUCLEOTIDE SEQUENCE [LARGE SCALE GENOMIC DNA]</scope>
    <source>
        <strain evidence="11">DSM 15272</strain>
    </source>
</reference>
<dbReference type="PANTHER" id="PTHR42940:SF8">
    <property type="entry name" value="VACUOLAR PROTEIN SORTING-ASSOCIATED PROTEIN 11"/>
    <property type="match status" value="1"/>
</dbReference>
<dbReference type="RefSeq" id="WP_007078720.1">
    <property type="nucleotide sequence ID" value="NZ_CM001024.1"/>
</dbReference>
<evidence type="ECO:0000256" key="7">
    <source>
        <dbReference type="ARBA" id="ARBA00049164"/>
    </source>
</evidence>
<dbReference type="PANTHER" id="PTHR42940">
    <property type="entry name" value="ALCOHOL DEHYDROGENASE 1-RELATED"/>
    <property type="match status" value="1"/>
</dbReference>
<proteinExistence type="inferred from homology"/>
<dbReference type="GO" id="GO:0008270">
    <property type="term" value="F:zinc ion binding"/>
    <property type="evidence" value="ECO:0007669"/>
    <property type="project" value="InterPro"/>
</dbReference>
<dbReference type="Proteomes" id="UP000003111">
    <property type="component" value="Unassembled WGS sequence"/>
</dbReference>
<dbReference type="SUPFAM" id="SSF51735">
    <property type="entry name" value="NAD(P)-binding Rossmann-fold domains"/>
    <property type="match status" value="1"/>
</dbReference>
<dbReference type="EMBL" id="ACLF03000008">
    <property type="protein sequence ID" value="EFQ82330.1"/>
    <property type="molecule type" value="Genomic_DNA"/>
</dbReference>
<comment type="cofactor">
    <cofactor evidence="1 9">
        <name>Zn(2+)</name>
        <dbReference type="ChEBI" id="CHEBI:29105"/>
    </cofactor>
</comment>
<dbReference type="AlphaFoldDB" id="E2SEN3"/>
<dbReference type="InterPro" id="IPR011032">
    <property type="entry name" value="GroES-like_sf"/>
</dbReference>
<dbReference type="InterPro" id="IPR020843">
    <property type="entry name" value="ER"/>
</dbReference>
<keyword evidence="4 9" id="KW-0479">Metal-binding</keyword>
<evidence type="ECO:0000313" key="11">
    <source>
        <dbReference type="EMBL" id="EFQ82330.1"/>
    </source>
</evidence>
<evidence type="ECO:0000256" key="6">
    <source>
        <dbReference type="ARBA" id="ARBA00023002"/>
    </source>
</evidence>
<comment type="caution">
    <text evidence="11">The sequence shown here is derived from an EMBL/GenBank/DDBJ whole genome shotgun (WGS) entry which is preliminary data.</text>
</comment>
<name>E2SEN3_9ACTN</name>
<dbReference type="GO" id="GO:0004022">
    <property type="term" value="F:alcohol dehydrogenase (NAD+) activity"/>
    <property type="evidence" value="ECO:0007669"/>
    <property type="project" value="UniProtKB-EC"/>
</dbReference>
<feature type="domain" description="Enoyl reductase (ER)" evidence="10">
    <location>
        <begin position="3"/>
        <end position="335"/>
    </location>
</feature>
<comment type="catalytic activity">
    <reaction evidence="8">
        <text>a primary alcohol + NAD(+) = an aldehyde + NADH + H(+)</text>
        <dbReference type="Rhea" id="RHEA:10736"/>
        <dbReference type="ChEBI" id="CHEBI:15378"/>
        <dbReference type="ChEBI" id="CHEBI:15734"/>
        <dbReference type="ChEBI" id="CHEBI:17478"/>
        <dbReference type="ChEBI" id="CHEBI:57540"/>
        <dbReference type="ChEBI" id="CHEBI:57945"/>
        <dbReference type="EC" id="1.1.1.1"/>
    </reaction>
</comment>
<dbReference type="SUPFAM" id="SSF50129">
    <property type="entry name" value="GroES-like"/>
    <property type="match status" value="1"/>
</dbReference>
<dbReference type="STRING" id="585531.HMPREF0063_12492"/>
<organism evidence="11 12">
    <name type="scientific">Aeromicrobium marinum DSM 15272</name>
    <dbReference type="NCBI Taxonomy" id="585531"/>
    <lineage>
        <taxon>Bacteria</taxon>
        <taxon>Bacillati</taxon>
        <taxon>Actinomycetota</taxon>
        <taxon>Actinomycetes</taxon>
        <taxon>Propionibacteriales</taxon>
        <taxon>Nocardioidaceae</taxon>
        <taxon>Aeromicrobium</taxon>
    </lineage>
</organism>
<dbReference type="InterPro" id="IPR013154">
    <property type="entry name" value="ADH-like_N"/>
</dbReference>